<comment type="caution">
    <text evidence="2">The sequence shown here is derived from an EMBL/GenBank/DDBJ whole genome shotgun (WGS) entry which is preliminary data.</text>
</comment>
<keyword evidence="1" id="KW-0472">Membrane</keyword>
<proteinExistence type="predicted"/>
<dbReference type="Proteomes" id="UP000004117">
    <property type="component" value="Unassembled WGS sequence"/>
</dbReference>
<accession>A0AAV3GHW0</accession>
<keyword evidence="1" id="KW-0812">Transmembrane</keyword>
<name>A0AAV3GHW0_ENTFL</name>
<evidence type="ECO:0000313" key="3">
    <source>
        <dbReference type="Proteomes" id="UP000004117"/>
    </source>
</evidence>
<feature type="transmembrane region" description="Helical" evidence="1">
    <location>
        <begin position="7"/>
        <end position="25"/>
    </location>
</feature>
<reference evidence="2 3" key="1">
    <citation type="submission" date="2012-04" db="EMBL/GenBank/DDBJ databases">
        <authorList>
            <person name="Weinstock G."/>
            <person name="Sodergren E."/>
            <person name="Lobos E.A."/>
            <person name="Fulton L."/>
            <person name="Fulton R."/>
            <person name="Courtney L."/>
            <person name="Fronick C."/>
            <person name="O'Laughlin M."/>
            <person name="Godfrey J."/>
            <person name="Wilson R.M."/>
            <person name="Miner T."/>
            <person name="Farmer C."/>
            <person name="Delehaunty K."/>
            <person name="Cordes M."/>
            <person name="Minx P."/>
            <person name="Tomlinson C."/>
            <person name="Chen J."/>
            <person name="Wollam A."/>
            <person name="Pepin K.H."/>
            <person name="Bhonagiri V."/>
            <person name="Zhang X."/>
            <person name="Suruliraj S."/>
            <person name="Warren W."/>
            <person name="Mitreva M."/>
            <person name="Mardis E.R."/>
            <person name="Wilson R.K."/>
        </authorList>
    </citation>
    <scope>NUCLEOTIDE SEQUENCE [LARGE SCALE GENOMIC DNA]</scope>
    <source>
        <strain evidence="2 3">ERV63</strain>
    </source>
</reference>
<feature type="transmembrane region" description="Helical" evidence="1">
    <location>
        <begin position="31"/>
        <end position="49"/>
    </location>
</feature>
<evidence type="ECO:0000313" key="2">
    <source>
        <dbReference type="EMBL" id="EJV13767.1"/>
    </source>
</evidence>
<evidence type="ECO:0000256" key="1">
    <source>
        <dbReference type="SAM" id="Phobius"/>
    </source>
</evidence>
<keyword evidence="1" id="KW-1133">Transmembrane helix</keyword>
<protein>
    <submittedName>
        <fullName evidence="2">Uncharacterized protein</fullName>
    </submittedName>
</protein>
<dbReference type="AlphaFoldDB" id="A0AAV3GHW0"/>
<sequence>MMAKRKYLFIIYSILMNVTILVCLFNCWQLALTIYIAWFVTTIFFRRGIEIDEK</sequence>
<gene>
    <name evidence="2" type="ORF">HMPREF1336_02839</name>
</gene>
<organism evidence="2 3">
    <name type="scientific">Enterococcus faecalis ERV63</name>
    <dbReference type="NCBI Taxonomy" id="1134793"/>
    <lineage>
        <taxon>Bacteria</taxon>
        <taxon>Bacillati</taxon>
        <taxon>Bacillota</taxon>
        <taxon>Bacilli</taxon>
        <taxon>Lactobacillales</taxon>
        <taxon>Enterococcaceae</taxon>
        <taxon>Enterococcus</taxon>
    </lineage>
</organism>
<dbReference type="EMBL" id="ALZR01000102">
    <property type="protein sequence ID" value="EJV13767.1"/>
    <property type="molecule type" value="Genomic_DNA"/>
</dbReference>